<reference evidence="2 3" key="1">
    <citation type="submission" date="2021-03" db="EMBL/GenBank/DDBJ databases">
        <title>Gelidibacter sp. nov., isolated from costal sediment.</title>
        <authorList>
            <person name="Lun K.-Y."/>
        </authorList>
    </citation>
    <scope>NUCLEOTIDE SEQUENCE [LARGE SCALE GENOMIC DNA]</scope>
    <source>
        <strain evidence="2 3">DF109</strain>
    </source>
</reference>
<dbReference type="Pfam" id="PF12732">
    <property type="entry name" value="YtxH"/>
    <property type="match status" value="1"/>
</dbReference>
<gene>
    <name evidence="2" type="ORF">J4051_11965</name>
</gene>
<organism evidence="2 3">
    <name type="scientific">Gelidibacter pelagius</name>
    <dbReference type="NCBI Taxonomy" id="2819985"/>
    <lineage>
        <taxon>Bacteria</taxon>
        <taxon>Pseudomonadati</taxon>
        <taxon>Bacteroidota</taxon>
        <taxon>Flavobacteriia</taxon>
        <taxon>Flavobacteriales</taxon>
        <taxon>Flavobacteriaceae</taxon>
        <taxon>Gelidibacter</taxon>
    </lineage>
</organism>
<keyword evidence="3" id="KW-1185">Reference proteome</keyword>
<comment type="caution">
    <text evidence="2">The sequence shown here is derived from an EMBL/GenBank/DDBJ whole genome shotgun (WGS) entry which is preliminary data.</text>
</comment>
<name>A0ABS3STH7_9FLAO</name>
<keyword evidence="1" id="KW-1133">Transmembrane helix</keyword>
<protein>
    <submittedName>
        <fullName evidence="2">YtxH domain-containing protein</fullName>
    </submittedName>
</protein>
<evidence type="ECO:0000313" key="3">
    <source>
        <dbReference type="Proteomes" id="UP000681315"/>
    </source>
</evidence>
<dbReference type="InterPro" id="IPR024623">
    <property type="entry name" value="YtxH"/>
</dbReference>
<evidence type="ECO:0000313" key="2">
    <source>
        <dbReference type="EMBL" id="MBO3098989.1"/>
    </source>
</evidence>
<feature type="transmembrane region" description="Helical" evidence="1">
    <location>
        <begin position="6"/>
        <end position="29"/>
    </location>
</feature>
<proteinExistence type="predicted"/>
<keyword evidence="1" id="KW-0472">Membrane</keyword>
<keyword evidence="1" id="KW-0812">Transmembrane</keyword>
<dbReference type="Proteomes" id="UP000681315">
    <property type="component" value="Unassembled WGS sequence"/>
</dbReference>
<accession>A0ABS3STH7</accession>
<dbReference type="RefSeq" id="WP_208234109.1">
    <property type="nucleotide sequence ID" value="NZ_JAGEVG010000013.1"/>
</dbReference>
<dbReference type="EMBL" id="JAGEVG010000013">
    <property type="protein sequence ID" value="MBO3098989.1"/>
    <property type="molecule type" value="Genomic_DNA"/>
</dbReference>
<sequence>MERCNGKVMLALLTGATIGASLGILFAPYKGSKTRRKIKRSVTDTSQNVSEFVKDAKDAIK</sequence>
<evidence type="ECO:0000256" key="1">
    <source>
        <dbReference type="SAM" id="Phobius"/>
    </source>
</evidence>